<dbReference type="Proteomes" id="UP000466332">
    <property type="component" value="Unassembled WGS sequence"/>
</dbReference>
<comment type="caution">
    <text evidence="5">The sequence shown here is derived from an EMBL/GenBank/DDBJ whole genome shotgun (WGS) entry which is preliminary data.</text>
</comment>
<sequence>MKADPKPLEQWQVDDADRLKALFDKREPKISQSEFGSQFELGTQGMVSQYLLARRPLNIKAATAFARGLGVAVVDFSPTIAAQINEASQAAGEIPGARAVTDDDDHAEPNVEIRMVSIDVQAGVDRIILEPIDYDGGKHHVPRQWLEENDLYPAALVAVKVKGESMQPLMYEGDIAVVNTADKVRKTGGVFAMNYEGQAVIKRLLYERRDWYLASDNPEFKSVPCRGADCLVIGRVVHFTPKNFRDRL</sequence>
<dbReference type="Pfam" id="PF00717">
    <property type="entry name" value="Peptidase_S24"/>
    <property type="match status" value="1"/>
</dbReference>
<dbReference type="EMBL" id="WWCS01000024">
    <property type="protein sequence ID" value="MYN42699.1"/>
    <property type="molecule type" value="Genomic_DNA"/>
</dbReference>
<evidence type="ECO:0000256" key="3">
    <source>
        <dbReference type="ARBA" id="ARBA00023163"/>
    </source>
</evidence>
<dbReference type="CDD" id="cd06529">
    <property type="entry name" value="S24_LexA-like"/>
    <property type="match status" value="1"/>
</dbReference>
<dbReference type="InterPro" id="IPR015927">
    <property type="entry name" value="Peptidase_S24_S26A/B/C"/>
</dbReference>
<keyword evidence="6" id="KW-1185">Reference proteome</keyword>
<dbReference type="SUPFAM" id="SSF51306">
    <property type="entry name" value="LexA/Signal peptidase"/>
    <property type="match status" value="1"/>
</dbReference>
<protein>
    <recommendedName>
        <fullName evidence="4">HTH cro/C1-type domain-containing protein</fullName>
    </recommendedName>
</protein>
<dbReference type="InterPro" id="IPR010982">
    <property type="entry name" value="Lambda_DNA-bd_dom_sf"/>
</dbReference>
<evidence type="ECO:0000313" key="5">
    <source>
        <dbReference type="EMBL" id="MYN42699.1"/>
    </source>
</evidence>
<dbReference type="SUPFAM" id="SSF47413">
    <property type="entry name" value="lambda repressor-like DNA-binding domains"/>
    <property type="match status" value="1"/>
</dbReference>
<dbReference type="PROSITE" id="PS50943">
    <property type="entry name" value="HTH_CROC1"/>
    <property type="match status" value="1"/>
</dbReference>
<dbReference type="PANTHER" id="PTHR40661:SF1">
    <property type="entry name" value="HTH CRO_C1-TYPE DOMAIN-CONTAINING PROTEIN"/>
    <property type="match status" value="1"/>
</dbReference>
<dbReference type="Gene3D" id="2.10.109.10">
    <property type="entry name" value="Umud Fragment, subunit A"/>
    <property type="match status" value="1"/>
</dbReference>
<feature type="domain" description="HTH cro/C1-type" evidence="4">
    <location>
        <begin position="19"/>
        <end position="76"/>
    </location>
</feature>
<evidence type="ECO:0000256" key="2">
    <source>
        <dbReference type="ARBA" id="ARBA00023125"/>
    </source>
</evidence>
<dbReference type="InterPro" id="IPR039418">
    <property type="entry name" value="LexA-like"/>
</dbReference>
<dbReference type="RefSeq" id="WP_161047589.1">
    <property type="nucleotide sequence ID" value="NZ_WWCS01000024.1"/>
</dbReference>
<dbReference type="InterPro" id="IPR036286">
    <property type="entry name" value="LexA/Signal_pep-like_sf"/>
</dbReference>
<evidence type="ECO:0000313" key="6">
    <source>
        <dbReference type="Proteomes" id="UP000466332"/>
    </source>
</evidence>
<evidence type="ECO:0000259" key="4">
    <source>
        <dbReference type="PROSITE" id="PS50943"/>
    </source>
</evidence>
<organism evidence="5 6">
    <name type="scientific">Duganella margarita</name>
    <dbReference type="NCBI Taxonomy" id="2692170"/>
    <lineage>
        <taxon>Bacteria</taxon>
        <taxon>Pseudomonadati</taxon>
        <taxon>Pseudomonadota</taxon>
        <taxon>Betaproteobacteria</taxon>
        <taxon>Burkholderiales</taxon>
        <taxon>Oxalobacteraceae</taxon>
        <taxon>Telluria group</taxon>
        <taxon>Duganella</taxon>
    </lineage>
</organism>
<keyword evidence="1" id="KW-0805">Transcription regulation</keyword>
<reference evidence="5 6" key="1">
    <citation type="submission" date="2019-12" db="EMBL/GenBank/DDBJ databases">
        <title>Novel species isolated from a subtropical stream in China.</title>
        <authorList>
            <person name="Lu H."/>
        </authorList>
    </citation>
    <scope>NUCLEOTIDE SEQUENCE [LARGE SCALE GENOMIC DNA]</scope>
    <source>
        <strain evidence="5 6">FT109W</strain>
    </source>
</reference>
<gene>
    <name evidence="5" type="ORF">GTP55_25475</name>
</gene>
<dbReference type="PANTHER" id="PTHR40661">
    <property type="match status" value="1"/>
</dbReference>
<proteinExistence type="predicted"/>
<evidence type="ECO:0000256" key="1">
    <source>
        <dbReference type="ARBA" id="ARBA00023015"/>
    </source>
</evidence>
<dbReference type="InterPro" id="IPR001387">
    <property type="entry name" value="Cro/C1-type_HTH"/>
</dbReference>
<dbReference type="Gene3D" id="1.10.260.40">
    <property type="entry name" value="lambda repressor-like DNA-binding domains"/>
    <property type="match status" value="1"/>
</dbReference>
<name>A0ABW9WND5_9BURK</name>
<keyword evidence="2" id="KW-0238">DNA-binding</keyword>
<accession>A0ABW9WND5</accession>
<dbReference type="CDD" id="cd00093">
    <property type="entry name" value="HTH_XRE"/>
    <property type="match status" value="1"/>
</dbReference>
<keyword evidence="3" id="KW-0804">Transcription</keyword>